<feature type="compositionally biased region" description="Polar residues" evidence="1">
    <location>
        <begin position="506"/>
        <end position="520"/>
    </location>
</feature>
<gene>
    <name evidence="3" type="ORF">FCC1311_035912</name>
</gene>
<feature type="region of interest" description="Disordered" evidence="1">
    <location>
        <begin position="499"/>
        <end position="520"/>
    </location>
</feature>
<feature type="domain" description="Serine aminopeptidase S33" evidence="2">
    <location>
        <begin position="69"/>
        <end position="181"/>
    </location>
</feature>
<evidence type="ECO:0000313" key="4">
    <source>
        <dbReference type="Proteomes" id="UP000241890"/>
    </source>
</evidence>
<dbReference type="PANTHER" id="PTHR43358:SF4">
    <property type="entry name" value="ALPHA_BETA HYDROLASE FOLD-1 DOMAIN-CONTAINING PROTEIN"/>
    <property type="match status" value="1"/>
</dbReference>
<feature type="region of interest" description="Disordered" evidence="1">
    <location>
        <begin position="318"/>
        <end position="338"/>
    </location>
</feature>
<feature type="compositionally biased region" description="Acidic residues" evidence="1">
    <location>
        <begin position="410"/>
        <end position="422"/>
    </location>
</feature>
<dbReference type="InterPro" id="IPR052920">
    <property type="entry name" value="DNA-binding_regulatory"/>
</dbReference>
<dbReference type="PANTHER" id="PTHR43358">
    <property type="entry name" value="ALPHA/BETA-HYDROLASE"/>
    <property type="match status" value="1"/>
</dbReference>
<proteinExistence type="predicted"/>
<dbReference type="InterPro" id="IPR029058">
    <property type="entry name" value="AB_hydrolase_fold"/>
</dbReference>
<reference evidence="3 4" key="1">
    <citation type="submission" date="2017-12" db="EMBL/GenBank/DDBJ databases">
        <title>Sequencing, de novo assembly and annotation of complete genome of a new Thraustochytrid species, strain FCC1311.</title>
        <authorList>
            <person name="Sedici K."/>
            <person name="Godart F."/>
            <person name="Aiese Cigliano R."/>
            <person name="Sanseverino W."/>
            <person name="Barakat M."/>
            <person name="Ortet P."/>
            <person name="Marechal E."/>
            <person name="Cagnac O."/>
            <person name="Amato A."/>
        </authorList>
    </citation>
    <scope>NUCLEOTIDE SEQUENCE [LARGE SCALE GENOMIC DNA]</scope>
</reference>
<dbReference type="Proteomes" id="UP000241890">
    <property type="component" value="Unassembled WGS sequence"/>
</dbReference>
<dbReference type="OrthoDB" id="10249433at2759"/>
<dbReference type="SUPFAM" id="SSF53474">
    <property type="entry name" value="alpha/beta-Hydrolases"/>
    <property type="match status" value="1"/>
</dbReference>
<evidence type="ECO:0000256" key="1">
    <source>
        <dbReference type="SAM" id="MobiDB-lite"/>
    </source>
</evidence>
<comment type="caution">
    <text evidence="3">The sequence shown here is derived from an EMBL/GenBank/DDBJ whole genome shotgun (WGS) entry which is preliminary data.</text>
</comment>
<dbReference type="Gene3D" id="3.40.50.1820">
    <property type="entry name" value="alpha/beta hydrolase"/>
    <property type="match status" value="1"/>
</dbReference>
<feature type="compositionally biased region" description="Low complexity" evidence="1">
    <location>
        <begin position="324"/>
        <end position="338"/>
    </location>
</feature>
<keyword evidence="4" id="KW-1185">Reference proteome</keyword>
<name>A0A2R5GAN0_9STRA</name>
<dbReference type="Pfam" id="PF12146">
    <property type="entry name" value="Hydrolase_4"/>
    <property type="match status" value="1"/>
</dbReference>
<evidence type="ECO:0000313" key="3">
    <source>
        <dbReference type="EMBL" id="GBG27369.1"/>
    </source>
</evidence>
<dbReference type="InParanoid" id="A0A2R5GAN0"/>
<dbReference type="InterPro" id="IPR022742">
    <property type="entry name" value="Hydrolase_4"/>
</dbReference>
<dbReference type="InterPro" id="IPR003903">
    <property type="entry name" value="UIM_dom"/>
</dbReference>
<dbReference type="SMART" id="SM00726">
    <property type="entry name" value="UIM"/>
    <property type="match status" value="2"/>
</dbReference>
<sequence length="520" mass="56238">MVRGGYEELVHAIIRPPRAEYSESVLGPTAFTVDGVIFEREDVWLRNKRDQRLACSHWKPKSLSEEGAHPKPCVIYLHGNASCRAEALETLPHILSSGMTLFAFDFAGSGHSEGEYISLGWYEREDLEAVVDHLRSTGKTSSIGLWGRSMGAATALMFAERDPSIAAMVLDSPFASLKQLAKELSSEVNVPHFLMGMALRMVRNSVRSRAHFDIFKLEPIKHAETSFIPALFGHGEEDHFILPHHSQQLYDAYAGDKNLRTFPGDHSSSRPQFFIDSVCIFLYNTLISTTEQDSDVVGHADPRNFDFALNYTMPPPMASPGARSPSASFSGAVPPGAAAGASEDVYEEAMLRHAIQLSLAEAQGTSGESTIAGAQGGVSTDELDAEFHDALQQSSFPSDNQKSDDRHQDDDDDDHEKDDDGDSATHAKNVKADEGGTTGASSNDVKLCHVSDNDGDESDIEDAALKAALEASMIESESSAIKNAGNDFCGRKPRLGTGGCKHCRDTSGSPSSASIDTAIR</sequence>
<organism evidence="3 4">
    <name type="scientific">Hondaea fermentalgiana</name>
    <dbReference type="NCBI Taxonomy" id="2315210"/>
    <lineage>
        <taxon>Eukaryota</taxon>
        <taxon>Sar</taxon>
        <taxon>Stramenopiles</taxon>
        <taxon>Bigyra</taxon>
        <taxon>Labyrinthulomycetes</taxon>
        <taxon>Thraustochytrida</taxon>
        <taxon>Thraustochytriidae</taxon>
        <taxon>Hondaea</taxon>
    </lineage>
</organism>
<dbReference type="EMBL" id="BEYU01000030">
    <property type="protein sequence ID" value="GBG27369.1"/>
    <property type="molecule type" value="Genomic_DNA"/>
</dbReference>
<feature type="region of interest" description="Disordered" evidence="1">
    <location>
        <begin position="393"/>
        <end position="457"/>
    </location>
</feature>
<protein>
    <submittedName>
        <fullName evidence="3">Monoacylglycerol lipase ABHD12</fullName>
    </submittedName>
</protein>
<evidence type="ECO:0000259" key="2">
    <source>
        <dbReference type="Pfam" id="PF12146"/>
    </source>
</evidence>
<accession>A0A2R5GAN0</accession>
<dbReference type="AlphaFoldDB" id="A0A2R5GAN0"/>